<dbReference type="Proteomes" id="UP000008815">
    <property type="component" value="Chromosome 1"/>
</dbReference>
<dbReference type="EMBL" id="AP009385">
    <property type="protein sequence ID" value="BAG44505.1"/>
    <property type="molecule type" value="Genomic_DNA"/>
</dbReference>
<organism evidence="2 3">
    <name type="scientific">Burkholderia multivorans (strain ATCC 17616 / 249)</name>
    <dbReference type="NCBI Taxonomy" id="395019"/>
    <lineage>
        <taxon>Bacteria</taxon>
        <taxon>Pseudomonadati</taxon>
        <taxon>Pseudomonadota</taxon>
        <taxon>Betaproteobacteria</taxon>
        <taxon>Burkholderiales</taxon>
        <taxon>Burkholderiaceae</taxon>
        <taxon>Burkholderia</taxon>
        <taxon>Burkholderia cepacia complex</taxon>
    </lineage>
</organism>
<dbReference type="HOGENOM" id="CLU_760069_0_0_4"/>
<sequence>MPNYNILRAKKVKTRSQITQAAEHNFRLRHQRNIDKNRTHLNRTLVNTLNIDTNNASSLQEGVTAYYKNLGVKEKEGNVLMMEFVISASPDFFKNKSKKQIDEWASHQVGFMRKEFGEQLKIAILHMDEKTPHFHFMVSTEVKSFKKYKNQKGEFHKETWSLNAKRYDPNFLRGLHDRHAEWNKNFGLVRGVRGSLRKHHDPKEFYKMIDEALSTKFDKTIEKTISDMETGWFSGKVSIAEIREKFKPMMNTLLKSNEVLRKKFLFDIKQWAENLYKQKKEQEAKKLELEKQEKDLTARRELYAEALNSKNNDVSLLSSLMDRNEVLQQEIERLKAKNEVLDAQATPMPTSGSTNSLKSPKTLKK</sequence>
<dbReference type="Gene3D" id="3.30.930.30">
    <property type="match status" value="1"/>
</dbReference>
<reference evidence="2 3" key="1">
    <citation type="submission" date="2007-04" db="EMBL/GenBank/DDBJ databases">
        <title>Complete genome sequence of Burkholderia multivorans ATCC 17616.</title>
        <authorList>
            <person name="Ohtsubo Y."/>
            <person name="Yamashita A."/>
            <person name="Kurokawa K."/>
            <person name="Takami H."/>
            <person name="Yuhara S."/>
            <person name="Nishiyama E."/>
            <person name="Endo R."/>
            <person name="Miyazaki R."/>
            <person name="Ono A."/>
            <person name="Yano K."/>
            <person name="Ito M."/>
            <person name="Sota M."/>
            <person name="Yuji N."/>
            <person name="Hattori M."/>
            <person name="Tsuda M."/>
        </authorList>
    </citation>
    <scope>NUCLEOTIDE SEQUENCE [LARGE SCALE GENOMIC DNA]</scope>
    <source>
        <strain evidence="3">ATCC 17616 / 249</strain>
    </source>
</reference>
<dbReference type="GO" id="GO:0006310">
    <property type="term" value="P:DNA recombination"/>
    <property type="evidence" value="ECO:0007669"/>
    <property type="project" value="InterPro"/>
</dbReference>
<dbReference type="RefSeq" id="WP_006483557.1">
    <property type="nucleotide sequence ID" value="NC_010084.1"/>
</dbReference>
<feature type="compositionally biased region" description="Polar residues" evidence="1">
    <location>
        <begin position="347"/>
        <end position="359"/>
    </location>
</feature>
<feature type="region of interest" description="Disordered" evidence="1">
    <location>
        <begin position="338"/>
        <end position="365"/>
    </location>
</feature>
<dbReference type="Pfam" id="PF01076">
    <property type="entry name" value="Mob_Pre"/>
    <property type="match status" value="1"/>
</dbReference>
<evidence type="ECO:0000313" key="3">
    <source>
        <dbReference type="Proteomes" id="UP000008815"/>
    </source>
</evidence>
<evidence type="ECO:0000256" key="1">
    <source>
        <dbReference type="SAM" id="MobiDB-lite"/>
    </source>
</evidence>
<keyword evidence="3" id="KW-1185">Reference proteome</keyword>
<proteinExistence type="predicted"/>
<evidence type="ECO:0000313" key="2">
    <source>
        <dbReference type="EMBL" id="BAG44505.1"/>
    </source>
</evidence>
<dbReference type="KEGG" id="bmj:BMULJ_02615"/>
<gene>
    <name evidence="2" type="ordered locus">BMULJ_02615</name>
</gene>
<protein>
    <submittedName>
        <fullName evidence="2">RecA-independent plasmid recombination enzyme</fullName>
    </submittedName>
</protein>
<dbReference type="AlphaFoldDB" id="A0A0H3KHP5"/>
<dbReference type="NCBIfam" id="NF041497">
    <property type="entry name" value="MobV"/>
    <property type="match status" value="1"/>
</dbReference>
<dbReference type="InterPro" id="IPR001668">
    <property type="entry name" value="Mob_Pre"/>
</dbReference>
<dbReference type="eggNOG" id="COG1196">
    <property type="taxonomic scope" value="Bacteria"/>
</dbReference>
<dbReference type="KEGG" id="bmu:Bmul_0645"/>
<dbReference type="GO" id="GO:0003677">
    <property type="term" value="F:DNA binding"/>
    <property type="evidence" value="ECO:0007669"/>
    <property type="project" value="InterPro"/>
</dbReference>
<name>A0A0H3KHP5_BURM1</name>
<accession>A0A0H3KHP5</accession>
<dbReference type="CDD" id="cd17242">
    <property type="entry name" value="MobM_relaxase"/>
    <property type="match status" value="1"/>
</dbReference>
<dbReference type="STRING" id="395019.BMULJ_02615"/>